<dbReference type="OrthoDB" id="2359117at2759"/>
<sequence>MVTVTSPAAANEQEQKRKKAAADKAKAAHLSKQLQMRLQYAHLKVEHGWQRQNLNEVENLYFHHSALKGRSKPTPVTIIPPSPARASIPRSTSTLLSMSPPALTQTSTLSSLGEDASFGAEGTGSIELLDVNMFEAKTPSASAASSSAQFITHHRTNSLSSAPTLPASFASAGRPTHSRTVSTDHAHMQQQDISMSSSPFVYTPSPFPIPSSSDVERNGSNGPTTFSPSPFAPSALPPTTSASPMSSASPFSPPIPVLPASTQMSPYAHMPLPKPRPLTASHSMPLPSPTPVSAPMTLSSALTAPNVLQLPPPPPHQLAQLPLQPPLSQPTPPPHPTSPMPHYPSHVHLQSQSHPHMHPHGHQPVHQIAYGYPQLSRPTKTFDIPTAAPQHPPGGPGQGAGGGAPLTYDSFWNSHSGAGWRRVIGKGQSPIASVNGGGNGSGAGAIVAVGVSAGVNGSVSGAMTGWKG</sequence>
<feature type="compositionally biased region" description="Pro residues" evidence="1">
    <location>
        <begin position="323"/>
        <end position="342"/>
    </location>
</feature>
<feature type="region of interest" description="Disordered" evidence="1">
    <location>
        <begin position="385"/>
        <end position="404"/>
    </location>
</feature>
<feature type="compositionally biased region" description="Low complexity" evidence="1">
    <location>
        <begin position="223"/>
        <end position="250"/>
    </location>
</feature>
<dbReference type="GeneID" id="20676531"/>
<proteinExistence type="predicted"/>
<dbReference type="RefSeq" id="XP_009550741.1">
    <property type="nucleotide sequence ID" value="XM_009552446.1"/>
</dbReference>
<gene>
    <name evidence="2" type="ORF">HETIRDRAFT_454558</name>
</gene>
<keyword evidence="3" id="KW-1185">Reference proteome</keyword>
<feature type="region of interest" description="Disordered" evidence="1">
    <location>
        <begin position="155"/>
        <end position="362"/>
    </location>
</feature>
<evidence type="ECO:0000313" key="3">
    <source>
        <dbReference type="Proteomes" id="UP000030671"/>
    </source>
</evidence>
<dbReference type="eggNOG" id="ENOG502SGHY">
    <property type="taxonomic scope" value="Eukaryota"/>
</dbReference>
<dbReference type="Proteomes" id="UP000030671">
    <property type="component" value="Unassembled WGS sequence"/>
</dbReference>
<feature type="region of interest" description="Disordered" evidence="1">
    <location>
        <begin position="1"/>
        <end position="27"/>
    </location>
</feature>
<evidence type="ECO:0000256" key="1">
    <source>
        <dbReference type="SAM" id="MobiDB-lite"/>
    </source>
</evidence>
<dbReference type="PRINTS" id="PR01217">
    <property type="entry name" value="PRICHEXTENSN"/>
</dbReference>
<name>W4JUH2_HETIT</name>
<dbReference type="KEGG" id="hir:HETIRDRAFT_454558"/>
<dbReference type="EMBL" id="KI925463">
    <property type="protein sequence ID" value="ETW77203.1"/>
    <property type="molecule type" value="Genomic_DNA"/>
</dbReference>
<evidence type="ECO:0000313" key="2">
    <source>
        <dbReference type="EMBL" id="ETW77203.1"/>
    </source>
</evidence>
<dbReference type="AlphaFoldDB" id="W4JUH2"/>
<dbReference type="InParanoid" id="W4JUH2"/>
<dbReference type="HOGENOM" id="CLU_584016_0_0_1"/>
<reference evidence="2 3" key="1">
    <citation type="journal article" date="2012" name="New Phytol.">
        <title>Insight into trade-off between wood decay and parasitism from the genome of a fungal forest pathogen.</title>
        <authorList>
            <person name="Olson A."/>
            <person name="Aerts A."/>
            <person name="Asiegbu F."/>
            <person name="Belbahri L."/>
            <person name="Bouzid O."/>
            <person name="Broberg A."/>
            <person name="Canback B."/>
            <person name="Coutinho P.M."/>
            <person name="Cullen D."/>
            <person name="Dalman K."/>
            <person name="Deflorio G."/>
            <person name="van Diepen L.T."/>
            <person name="Dunand C."/>
            <person name="Duplessis S."/>
            <person name="Durling M."/>
            <person name="Gonthier P."/>
            <person name="Grimwood J."/>
            <person name="Fossdal C.G."/>
            <person name="Hansson D."/>
            <person name="Henrissat B."/>
            <person name="Hietala A."/>
            <person name="Himmelstrand K."/>
            <person name="Hoffmeister D."/>
            <person name="Hogberg N."/>
            <person name="James T.Y."/>
            <person name="Karlsson M."/>
            <person name="Kohler A."/>
            <person name="Kues U."/>
            <person name="Lee Y.H."/>
            <person name="Lin Y.C."/>
            <person name="Lind M."/>
            <person name="Lindquist E."/>
            <person name="Lombard V."/>
            <person name="Lucas S."/>
            <person name="Lunden K."/>
            <person name="Morin E."/>
            <person name="Murat C."/>
            <person name="Park J."/>
            <person name="Raffaello T."/>
            <person name="Rouze P."/>
            <person name="Salamov A."/>
            <person name="Schmutz J."/>
            <person name="Solheim H."/>
            <person name="Stahlberg J."/>
            <person name="Velez H."/>
            <person name="de Vries R.P."/>
            <person name="Wiebenga A."/>
            <person name="Woodward S."/>
            <person name="Yakovlev I."/>
            <person name="Garbelotto M."/>
            <person name="Martin F."/>
            <person name="Grigoriev I.V."/>
            <person name="Stenlid J."/>
        </authorList>
    </citation>
    <scope>NUCLEOTIDE SEQUENCE [LARGE SCALE GENOMIC DNA]</scope>
    <source>
        <strain evidence="2 3">TC 32-1</strain>
    </source>
</reference>
<feature type="compositionally biased region" description="Polar residues" evidence="1">
    <location>
        <begin position="210"/>
        <end position="222"/>
    </location>
</feature>
<protein>
    <submittedName>
        <fullName evidence="2">Uncharacterized protein</fullName>
    </submittedName>
</protein>
<accession>W4JUH2</accession>
<organism evidence="2 3">
    <name type="scientific">Heterobasidion irregulare (strain TC 32-1)</name>
    <dbReference type="NCBI Taxonomy" id="747525"/>
    <lineage>
        <taxon>Eukaryota</taxon>
        <taxon>Fungi</taxon>
        <taxon>Dikarya</taxon>
        <taxon>Basidiomycota</taxon>
        <taxon>Agaricomycotina</taxon>
        <taxon>Agaricomycetes</taxon>
        <taxon>Russulales</taxon>
        <taxon>Bondarzewiaceae</taxon>
        <taxon>Heterobasidion</taxon>
        <taxon>Heterobasidion annosum species complex</taxon>
    </lineage>
</organism>
<feature type="compositionally biased region" description="Polar residues" evidence="1">
    <location>
        <begin position="188"/>
        <end position="200"/>
    </location>
</feature>